<comment type="subcellular location">
    <subcellularLocation>
        <location evidence="1">Membrane</location>
        <topology evidence="1">Single-pass membrane protein</topology>
    </subcellularLocation>
</comment>
<proteinExistence type="inferred from homology"/>
<dbReference type="GO" id="GO:0016020">
    <property type="term" value="C:membrane"/>
    <property type="evidence" value="ECO:0007669"/>
    <property type="project" value="UniProtKB-SubCell"/>
</dbReference>
<accession>A0A2S9QB88</accession>
<organism evidence="8 9">
    <name type="scientific">Labrys okinawensis</name>
    <dbReference type="NCBI Taxonomy" id="346911"/>
    <lineage>
        <taxon>Bacteria</taxon>
        <taxon>Pseudomonadati</taxon>
        <taxon>Pseudomonadota</taxon>
        <taxon>Alphaproteobacteria</taxon>
        <taxon>Hyphomicrobiales</taxon>
        <taxon>Xanthobacteraceae</taxon>
        <taxon>Labrys</taxon>
    </lineage>
</organism>
<keyword evidence="3 6" id="KW-1133">Transmembrane helix</keyword>
<dbReference type="OrthoDB" id="9811070at2"/>
<gene>
    <name evidence="8" type="ORF">C5L14_14710</name>
</gene>
<dbReference type="Gene3D" id="1.10.287.110">
    <property type="entry name" value="DnaJ domain"/>
    <property type="match status" value="1"/>
</dbReference>
<dbReference type="EMBL" id="PUEJ01000005">
    <property type="protein sequence ID" value="PRH86580.1"/>
    <property type="molecule type" value="Genomic_DNA"/>
</dbReference>
<dbReference type="InterPro" id="IPR036869">
    <property type="entry name" value="J_dom_sf"/>
</dbReference>
<keyword evidence="2 6" id="KW-0812">Transmembrane</keyword>
<feature type="transmembrane region" description="Helical" evidence="6">
    <location>
        <begin position="140"/>
        <end position="166"/>
    </location>
</feature>
<dbReference type="SMART" id="SM00271">
    <property type="entry name" value="DnaJ"/>
    <property type="match status" value="1"/>
</dbReference>
<evidence type="ECO:0000313" key="9">
    <source>
        <dbReference type="Proteomes" id="UP000237682"/>
    </source>
</evidence>
<dbReference type="SUPFAM" id="SSF46565">
    <property type="entry name" value="Chaperone J-domain"/>
    <property type="match status" value="1"/>
</dbReference>
<evidence type="ECO:0000259" key="7">
    <source>
        <dbReference type="PROSITE" id="PS50076"/>
    </source>
</evidence>
<dbReference type="PANTHER" id="PTHR12763:SF28">
    <property type="entry name" value="GEO10507P1-RELATED"/>
    <property type="match status" value="1"/>
</dbReference>
<feature type="transmembrane region" description="Helical" evidence="6">
    <location>
        <begin position="101"/>
        <end position="120"/>
    </location>
</feature>
<dbReference type="InterPro" id="IPR001623">
    <property type="entry name" value="DnaJ_domain"/>
</dbReference>
<evidence type="ECO:0000313" key="8">
    <source>
        <dbReference type="EMBL" id="PRH86580.1"/>
    </source>
</evidence>
<feature type="domain" description="J" evidence="7">
    <location>
        <begin position="282"/>
        <end position="334"/>
    </location>
</feature>
<name>A0A2S9QB88_9HYPH</name>
<dbReference type="PRINTS" id="PR00625">
    <property type="entry name" value="JDOMAIN"/>
</dbReference>
<dbReference type="PANTHER" id="PTHR12763">
    <property type="match status" value="1"/>
</dbReference>
<evidence type="ECO:0000256" key="1">
    <source>
        <dbReference type="ARBA" id="ARBA00004167"/>
    </source>
</evidence>
<reference evidence="8 9" key="1">
    <citation type="submission" date="2018-02" db="EMBL/GenBank/DDBJ databases">
        <title>Whole genome sequencing of endophytic bacterium.</title>
        <authorList>
            <person name="Eedara R."/>
            <person name="Podile A.R."/>
        </authorList>
    </citation>
    <scope>NUCLEOTIDE SEQUENCE [LARGE SCALE GENOMIC DNA]</scope>
    <source>
        <strain evidence="8 9">RP1T</strain>
    </source>
</reference>
<dbReference type="CDD" id="cd06257">
    <property type="entry name" value="DnaJ"/>
    <property type="match status" value="1"/>
</dbReference>
<dbReference type="Pfam" id="PF00226">
    <property type="entry name" value="DnaJ"/>
    <property type="match status" value="1"/>
</dbReference>
<evidence type="ECO:0000256" key="5">
    <source>
        <dbReference type="ARBA" id="ARBA00038105"/>
    </source>
</evidence>
<comment type="similarity">
    <text evidence="5">Belongs to the TIM14 family.</text>
</comment>
<dbReference type="AlphaFoldDB" id="A0A2S9QB88"/>
<sequence>MVGTRATVSCTSRKRFTAWRNSATVRTTRVWRAIPYSAGPLRRICLARVLQRFAIWLSRRESQRRAEPKSLSKAPITFKRALLGECPTGKTRIHRCFADRIEVGQLIFACVVLFCLWPFLKPGMLSKTPVLDSLLRRGGSFLAFAFGLYLLTRGVWGMGLPLLLLAAGMRGWLPQLPDGIIPGSPARPSSVRTADLVIMLDANRQPVDGQVIRGRFSGRRLSGMQATELMTLRGEIAADFVGRSILEAYLDRRLAGWREHFKDDAHARGFGTAASDAMTKQEAYQILGVQPGASAQEIRRAHRALMKKIHPDKGGTTQMAARVNRARDMLLEGH</sequence>
<keyword evidence="9" id="KW-1185">Reference proteome</keyword>
<dbReference type="Proteomes" id="UP000237682">
    <property type="component" value="Unassembled WGS sequence"/>
</dbReference>
<comment type="caution">
    <text evidence="8">The sequence shown here is derived from an EMBL/GenBank/DDBJ whole genome shotgun (WGS) entry which is preliminary data.</text>
</comment>
<dbReference type="PROSITE" id="PS50076">
    <property type="entry name" value="DNAJ_2"/>
    <property type="match status" value="1"/>
</dbReference>
<protein>
    <recommendedName>
        <fullName evidence="7">J domain-containing protein</fullName>
    </recommendedName>
</protein>
<evidence type="ECO:0000256" key="2">
    <source>
        <dbReference type="ARBA" id="ARBA00022692"/>
    </source>
</evidence>
<keyword evidence="4 6" id="KW-0472">Membrane</keyword>
<evidence type="ECO:0000256" key="6">
    <source>
        <dbReference type="SAM" id="Phobius"/>
    </source>
</evidence>
<evidence type="ECO:0000256" key="4">
    <source>
        <dbReference type="ARBA" id="ARBA00023136"/>
    </source>
</evidence>
<evidence type="ECO:0000256" key="3">
    <source>
        <dbReference type="ARBA" id="ARBA00022989"/>
    </source>
</evidence>